<evidence type="ECO:0000313" key="1">
    <source>
        <dbReference type="EMBL" id="GAI98879.1"/>
    </source>
</evidence>
<dbReference type="EMBL" id="BARW01021056">
    <property type="protein sequence ID" value="GAI98879.1"/>
    <property type="molecule type" value="Genomic_DNA"/>
</dbReference>
<sequence>SGFVFDIIDFIIVKPKILLFFIKTIIFYVSNNFIA</sequence>
<dbReference type="AlphaFoldDB" id="X1V2J2"/>
<reference evidence="1" key="1">
    <citation type="journal article" date="2014" name="Front. Microbiol.">
        <title>High frequency of phylogenetically diverse reductive dehalogenase-homologous genes in deep subseafloor sedimentary metagenomes.</title>
        <authorList>
            <person name="Kawai M."/>
            <person name="Futagami T."/>
            <person name="Toyoda A."/>
            <person name="Takaki Y."/>
            <person name="Nishi S."/>
            <person name="Hori S."/>
            <person name="Arai W."/>
            <person name="Tsubouchi T."/>
            <person name="Morono Y."/>
            <person name="Uchiyama I."/>
            <person name="Ito T."/>
            <person name="Fujiyama A."/>
            <person name="Inagaki F."/>
            <person name="Takami H."/>
        </authorList>
    </citation>
    <scope>NUCLEOTIDE SEQUENCE</scope>
    <source>
        <strain evidence="1">Expedition CK06-06</strain>
    </source>
</reference>
<name>X1V2J2_9ZZZZ</name>
<comment type="caution">
    <text evidence="1">The sequence shown here is derived from an EMBL/GenBank/DDBJ whole genome shotgun (WGS) entry which is preliminary data.</text>
</comment>
<gene>
    <name evidence="1" type="ORF">S12H4_35450</name>
</gene>
<accession>X1V2J2</accession>
<proteinExistence type="predicted"/>
<organism evidence="1">
    <name type="scientific">marine sediment metagenome</name>
    <dbReference type="NCBI Taxonomy" id="412755"/>
    <lineage>
        <taxon>unclassified sequences</taxon>
        <taxon>metagenomes</taxon>
        <taxon>ecological metagenomes</taxon>
    </lineage>
</organism>
<feature type="non-terminal residue" evidence="1">
    <location>
        <position position="1"/>
    </location>
</feature>
<protein>
    <submittedName>
        <fullName evidence="1">Uncharacterized protein</fullName>
    </submittedName>
</protein>